<dbReference type="VEuPathDB" id="FungiDB:PITG_09904"/>
<dbReference type="GeneID" id="9474682"/>
<sequence>MSEFFGDCIKNRRISRQKYFLRERTINVPGISFRSQFAKEKVTKLQVGNRVCGKSKKHIGKTGITLQVLKESRQHTYEDSEEQLEEEEDGTVVAHGRLWIGIRLATAVEPRHGATRVYWDTQGYVNTPANYASGFQMSRHCFEQIMYALAFSDNSQPGDPGMLLGLELVEGSARQNQKQYFREFGEGTAAVLRLVEQFKGTGRTVVGDSAFASLVFNEHVMK</sequence>
<dbReference type="RefSeq" id="XP_002902457.1">
    <property type="nucleotide sequence ID" value="XM_002902411.1"/>
</dbReference>
<accession>D0NDT8</accession>
<dbReference type="InParanoid" id="D0NDT8"/>
<dbReference type="eggNOG" id="ENOG502S9I4">
    <property type="taxonomic scope" value="Eukaryota"/>
</dbReference>
<organism evidence="1 2">
    <name type="scientific">Phytophthora infestans (strain T30-4)</name>
    <name type="common">Potato late blight agent</name>
    <dbReference type="NCBI Taxonomy" id="403677"/>
    <lineage>
        <taxon>Eukaryota</taxon>
        <taxon>Sar</taxon>
        <taxon>Stramenopiles</taxon>
        <taxon>Oomycota</taxon>
        <taxon>Peronosporomycetes</taxon>
        <taxon>Peronosporales</taxon>
        <taxon>Peronosporaceae</taxon>
        <taxon>Phytophthora</taxon>
    </lineage>
</organism>
<evidence type="ECO:0000313" key="2">
    <source>
        <dbReference type="Proteomes" id="UP000006643"/>
    </source>
</evidence>
<protein>
    <submittedName>
        <fullName evidence="1">Uncharacterized protein</fullName>
    </submittedName>
</protein>
<dbReference type="EMBL" id="DS028134">
    <property type="protein sequence ID" value="EEY56383.1"/>
    <property type="molecule type" value="Genomic_DNA"/>
</dbReference>
<dbReference type="OrthoDB" id="116183at2759"/>
<dbReference type="AlphaFoldDB" id="D0NDT8"/>
<proteinExistence type="predicted"/>
<dbReference type="HOGENOM" id="CLU_1247486_0_0_1"/>
<name>D0NDT8_PHYIT</name>
<reference evidence="2" key="1">
    <citation type="journal article" date="2009" name="Nature">
        <title>Genome sequence and analysis of the Irish potato famine pathogen Phytophthora infestans.</title>
        <authorList>
            <consortium name="The Broad Institute Genome Sequencing Platform"/>
            <person name="Haas B.J."/>
            <person name="Kamoun S."/>
            <person name="Zody M.C."/>
            <person name="Jiang R.H."/>
            <person name="Handsaker R.E."/>
            <person name="Cano L.M."/>
            <person name="Grabherr M."/>
            <person name="Kodira C.D."/>
            <person name="Raffaele S."/>
            <person name="Torto-Alalibo T."/>
            <person name="Bozkurt T.O."/>
            <person name="Ah-Fong A.M."/>
            <person name="Alvarado L."/>
            <person name="Anderson V.L."/>
            <person name="Armstrong M.R."/>
            <person name="Avrova A."/>
            <person name="Baxter L."/>
            <person name="Beynon J."/>
            <person name="Boevink P.C."/>
            <person name="Bollmann S.R."/>
            <person name="Bos J.I."/>
            <person name="Bulone V."/>
            <person name="Cai G."/>
            <person name="Cakir C."/>
            <person name="Carrington J.C."/>
            <person name="Chawner M."/>
            <person name="Conti L."/>
            <person name="Costanzo S."/>
            <person name="Ewan R."/>
            <person name="Fahlgren N."/>
            <person name="Fischbach M.A."/>
            <person name="Fugelstad J."/>
            <person name="Gilroy E.M."/>
            <person name="Gnerre S."/>
            <person name="Green P.J."/>
            <person name="Grenville-Briggs L.J."/>
            <person name="Griffith J."/>
            <person name="Grunwald N.J."/>
            <person name="Horn K."/>
            <person name="Horner N.R."/>
            <person name="Hu C.H."/>
            <person name="Huitema E."/>
            <person name="Jeong D.H."/>
            <person name="Jones A.M."/>
            <person name="Jones J.D."/>
            <person name="Jones R.W."/>
            <person name="Karlsson E.K."/>
            <person name="Kunjeti S.G."/>
            <person name="Lamour K."/>
            <person name="Liu Z."/>
            <person name="Ma L."/>
            <person name="Maclean D."/>
            <person name="Chibucos M.C."/>
            <person name="McDonald H."/>
            <person name="McWalters J."/>
            <person name="Meijer H.J."/>
            <person name="Morgan W."/>
            <person name="Morris P.F."/>
            <person name="Munro C.A."/>
            <person name="O'Neill K."/>
            <person name="Ospina-Giraldo M."/>
            <person name="Pinzon A."/>
            <person name="Pritchard L."/>
            <person name="Ramsahoye B."/>
            <person name="Ren Q."/>
            <person name="Restrepo S."/>
            <person name="Roy S."/>
            <person name="Sadanandom A."/>
            <person name="Savidor A."/>
            <person name="Schornack S."/>
            <person name="Schwartz D.C."/>
            <person name="Schumann U.D."/>
            <person name="Schwessinger B."/>
            <person name="Seyer L."/>
            <person name="Sharpe T."/>
            <person name="Silvar C."/>
            <person name="Song J."/>
            <person name="Studholme D.J."/>
            <person name="Sykes S."/>
            <person name="Thines M."/>
            <person name="van de Vondervoort P.J."/>
            <person name="Phuntumart V."/>
            <person name="Wawra S."/>
            <person name="Weide R."/>
            <person name="Win J."/>
            <person name="Young C."/>
            <person name="Zhou S."/>
            <person name="Fry W."/>
            <person name="Meyers B.C."/>
            <person name="van West P."/>
            <person name="Ristaino J."/>
            <person name="Govers F."/>
            <person name="Birch P.R."/>
            <person name="Whisson S.C."/>
            <person name="Judelson H.S."/>
            <person name="Nusbaum C."/>
        </authorList>
    </citation>
    <scope>NUCLEOTIDE SEQUENCE [LARGE SCALE GENOMIC DNA]</scope>
    <source>
        <strain evidence="2">T30-4</strain>
    </source>
</reference>
<dbReference type="Proteomes" id="UP000006643">
    <property type="component" value="Unassembled WGS sequence"/>
</dbReference>
<gene>
    <name evidence="1" type="ORF">PITG_09904</name>
</gene>
<keyword evidence="2" id="KW-1185">Reference proteome</keyword>
<dbReference type="KEGG" id="pif:PITG_09904"/>
<evidence type="ECO:0000313" key="1">
    <source>
        <dbReference type="EMBL" id="EEY56383.1"/>
    </source>
</evidence>